<keyword evidence="3" id="KW-1185">Reference proteome</keyword>
<feature type="compositionally biased region" description="Pro residues" evidence="1">
    <location>
        <begin position="131"/>
        <end position="140"/>
    </location>
</feature>
<sequence>MDEGKLSSGSNDHIDDIRWLCSLNESELDFLMSLKVMILQRAKNIGSKPMAKNFGLKFLRALSFILMNKLKGQLEGVPGFTGSSSSHLDRCKLLKFDLDDAFKSLSMEELSTYICSEKNKRALSAFFKDVLPPPPPPPPSKKPKTEG</sequence>
<feature type="region of interest" description="Disordered" evidence="1">
    <location>
        <begin position="127"/>
        <end position="147"/>
    </location>
</feature>
<gene>
    <name evidence="2" type="ORF">CCAM_LOCUS44719</name>
</gene>
<protein>
    <submittedName>
        <fullName evidence="2">Uncharacterized protein</fullName>
    </submittedName>
</protein>
<dbReference type="Proteomes" id="UP000595140">
    <property type="component" value="Unassembled WGS sequence"/>
</dbReference>
<dbReference type="EMBL" id="OOIL02006841">
    <property type="protein sequence ID" value="VFR02944.1"/>
    <property type="molecule type" value="Genomic_DNA"/>
</dbReference>
<name>A0A484NP70_9ASTE</name>
<accession>A0A484NP70</accession>
<dbReference type="PANTHER" id="PTHR48237:SF1">
    <property type="entry name" value="SPC97_SPC98 FAMILY OF SPINDLE POLE BODY (SBP) COMPONENT"/>
    <property type="match status" value="1"/>
</dbReference>
<evidence type="ECO:0000313" key="2">
    <source>
        <dbReference type="EMBL" id="VFR02944.1"/>
    </source>
</evidence>
<proteinExistence type="predicted"/>
<reference evidence="2 3" key="1">
    <citation type="submission" date="2018-04" db="EMBL/GenBank/DDBJ databases">
        <authorList>
            <person name="Vogel A."/>
        </authorList>
    </citation>
    <scope>NUCLEOTIDE SEQUENCE [LARGE SCALE GENOMIC DNA]</scope>
</reference>
<evidence type="ECO:0000256" key="1">
    <source>
        <dbReference type="SAM" id="MobiDB-lite"/>
    </source>
</evidence>
<organism evidence="2 3">
    <name type="scientific">Cuscuta campestris</name>
    <dbReference type="NCBI Taxonomy" id="132261"/>
    <lineage>
        <taxon>Eukaryota</taxon>
        <taxon>Viridiplantae</taxon>
        <taxon>Streptophyta</taxon>
        <taxon>Embryophyta</taxon>
        <taxon>Tracheophyta</taxon>
        <taxon>Spermatophyta</taxon>
        <taxon>Magnoliopsida</taxon>
        <taxon>eudicotyledons</taxon>
        <taxon>Gunneridae</taxon>
        <taxon>Pentapetalae</taxon>
        <taxon>asterids</taxon>
        <taxon>lamiids</taxon>
        <taxon>Solanales</taxon>
        <taxon>Convolvulaceae</taxon>
        <taxon>Cuscuteae</taxon>
        <taxon>Cuscuta</taxon>
        <taxon>Cuscuta subgen. Grammica</taxon>
        <taxon>Cuscuta sect. Cleistogrammica</taxon>
    </lineage>
</organism>
<dbReference type="OrthoDB" id="1417760at2759"/>
<evidence type="ECO:0000313" key="3">
    <source>
        <dbReference type="Proteomes" id="UP000595140"/>
    </source>
</evidence>
<dbReference type="AlphaFoldDB" id="A0A484NP70"/>
<dbReference type="PANTHER" id="PTHR48237">
    <property type="entry name" value="GAMMA-TUBULIN COMPLEX COMPONENT"/>
    <property type="match status" value="1"/>
</dbReference>